<sequence length="121" mass="13508">MRCRFILDDRNAVSSTDGVNLPSQNLGTFWAACYQNGLQTVDGESGQLDPDNIIAIKAAGHFGNVVLDLENAKLRQDGFDGVECDGDIYLWMKNSDATENDTLVWRIFIELDGRWVKLDPL</sequence>
<proteinExistence type="predicted"/>
<dbReference type="EMBL" id="AOLP01000003">
    <property type="protein sequence ID" value="EMA07799.1"/>
    <property type="molecule type" value="Genomic_DNA"/>
</dbReference>
<evidence type="ECO:0000313" key="1">
    <source>
        <dbReference type="EMBL" id="EMA07799.1"/>
    </source>
</evidence>
<accession>M0JIH8</accession>
<keyword evidence="2" id="KW-1185">Reference proteome</keyword>
<comment type="caution">
    <text evidence="1">The sequence shown here is derived from an EMBL/GenBank/DDBJ whole genome shotgun (WGS) entry which is preliminary data.</text>
</comment>
<gene>
    <name evidence="1" type="ORF">C438_02987</name>
</gene>
<organism evidence="1 2">
    <name type="scientific">Haloferax denitrificans ATCC 35960</name>
    <dbReference type="NCBI Taxonomy" id="662478"/>
    <lineage>
        <taxon>Archaea</taxon>
        <taxon>Methanobacteriati</taxon>
        <taxon>Methanobacteriota</taxon>
        <taxon>Stenosarchaea group</taxon>
        <taxon>Halobacteria</taxon>
        <taxon>Halobacteriales</taxon>
        <taxon>Haloferacaceae</taxon>
        <taxon>Haloferax</taxon>
    </lineage>
</organism>
<dbReference type="AlphaFoldDB" id="M0JIH8"/>
<reference evidence="1 2" key="1">
    <citation type="journal article" date="2014" name="PLoS Genet.">
        <title>Phylogenetically driven sequencing of extremely halophilic archaea reveals strategies for static and dynamic osmo-response.</title>
        <authorList>
            <person name="Becker E.A."/>
            <person name="Seitzer P.M."/>
            <person name="Tritt A."/>
            <person name="Larsen D."/>
            <person name="Krusor M."/>
            <person name="Yao A.I."/>
            <person name="Wu D."/>
            <person name="Madern D."/>
            <person name="Eisen J.A."/>
            <person name="Darling A.E."/>
            <person name="Facciotti M.T."/>
        </authorList>
    </citation>
    <scope>NUCLEOTIDE SEQUENCE [LARGE SCALE GENOMIC DNA]</scope>
    <source>
        <strain evidence="1 2">ATCC 35960</strain>
    </source>
</reference>
<name>M0JIH8_9EURY</name>
<evidence type="ECO:0000313" key="2">
    <source>
        <dbReference type="Proteomes" id="UP000011553"/>
    </source>
</evidence>
<protein>
    <submittedName>
        <fullName evidence="1">Uncharacterized protein</fullName>
    </submittedName>
</protein>
<dbReference type="Proteomes" id="UP000011553">
    <property type="component" value="Unassembled WGS sequence"/>
</dbReference>
<dbReference type="PROSITE" id="PS51257">
    <property type="entry name" value="PROKAR_LIPOPROTEIN"/>
    <property type="match status" value="1"/>
</dbReference>